<keyword evidence="4" id="KW-0676">Redox-active center</keyword>
<dbReference type="InterPro" id="IPR013766">
    <property type="entry name" value="Thioredoxin_domain"/>
</dbReference>
<dbReference type="GO" id="GO:0016491">
    <property type="term" value="F:oxidoreductase activity"/>
    <property type="evidence" value="ECO:0007669"/>
    <property type="project" value="InterPro"/>
</dbReference>
<evidence type="ECO:0000259" key="6">
    <source>
        <dbReference type="PROSITE" id="PS51352"/>
    </source>
</evidence>
<evidence type="ECO:0000256" key="2">
    <source>
        <dbReference type="ARBA" id="ARBA00022748"/>
    </source>
</evidence>
<reference evidence="7 8" key="1">
    <citation type="submission" date="2019-02" db="EMBL/GenBank/DDBJ databases">
        <title>Deep-cultivation of Planctomycetes and their phenomic and genomic characterization uncovers novel biology.</title>
        <authorList>
            <person name="Wiegand S."/>
            <person name="Jogler M."/>
            <person name="Boedeker C."/>
            <person name="Pinto D."/>
            <person name="Vollmers J."/>
            <person name="Rivas-Marin E."/>
            <person name="Kohn T."/>
            <person name="Peeters S.H."/>
            <person name="Heuer A."/>
            <person name="Rast P."/>
            <person name="Oberbeckmann S."/>
            <person name="Bunk B."/>
            <person name="Jeske O."/>
            <person name="Meyerdierks A."/>
            <person name="Storesund J.E."/>
            <person name="Kallscheuer N."/>
            <person name="Luecker S."/>
            <person name="Lage O.M."/>
            <person name="Pohl T."/>
            <person name="Merkel B.J."/>
            <person name="Hornburger P."/>
            <person name="Mueller R.-W."/>
            <person name="Bruemmer F."/>
            <person name="Labrenz M."/>
            <person name="Spormann A.M."/>
            <person name="Op den Camp H."/>
            <person name="Overmann J."/>
            <person name="Amann R."/>
            <person name="Jetten M.S.M."/>
            <person name="Mascher T."/>
            <person name="Medema M.H."/>
            <person name="Devos D.P."/>
            <person name="Kaster A.-K."/>
            <person name="Ovreas L."/>
            <person name="Rohde M."/>
            <person name="Galperin M.Y."/>
            <person name="Jogler C."/>
        </authorList>
    </citation>
    <scope>NUCLEOTIDE SEQUENCE [LARGE SCALE GENOMIC DNA]</scope>
    <source>
        <strain evidence="7 8">ElP</strain>
    </source>
</reference>
<sequence precursor="true">MTLIRIVAALALFVACGIASARQIEVSEDEKTFLIPYARLSQDVRTLLEEGKVEEAHLRVEEELREIEAAREADPDDRLPAIRLAWTLPEQMELTLKTRGLQDASEACETILTRQQELVDAFPGELYVINRLLVGYDIAIRHHLEDDPDRAERFFPAYRAALDSTPTDDPEWKEMVEHSARSYESWRNKLARVRHHRSLIGQPAPALPLAGDWVNGNPLTEADLDGKVILLDFWAVYCVPCIEAFPKLTRWQEQYADRGLVVVGVTGCFDYKWDDAFEQAVQVEGLSREDDLRTLEQFASHHRLNYRILAEGEDYPLHQQYKIGSIPSTVLIDREGKIRLIEVGSGEDSLRTIEAKIIELIGVPRS</sequence>
<dbReference type="PROSITE" id="PS51352">
    <property type="entry name" value="THIOREDOXIN_2"/>
    <property type="match status" value="1"/>
</dbReference>
<dbReference type="Gene3D" id="3.40.30.10">
    <property type="entry name" value="Glutaredoxin"/>
    <property type="match status" value="1"/>
</dbReference>
<dbReference type="OrthoDB" id="261812at2"/>
<keyword evidence="8" id="KW-1185">Reference proteome</keyword>
<organism evidence="7 8">
    <name type="scientific">Tautonia plasticadhaerens</name>
    <dbReference type="NCBI Taxonomy" id="2527974"/>
    <lineage>
        <taxon>Bacteria</taxon>
        <taxon>Pseudomonadati</taxon>
        <taxon>Planctomycetota</taxon>
        <taxon>Planctomycetia</taxon>
        <taxon>Isosphaerales</taxon>
        <taxon>Isosphaeraceae</taxon>
        <taxon>Tautonia</taxon>
    </lineage>
</organism>
<proteinExistence type="predicted"/>
<gene>
    <name evidence="7" type="primary">resA_12</name>
    <name evidence="7" type="ORF">ElP_66600</name>
</gene>
<comment type="subcellular location">
    <subcellularLocation>
        <location evidence="1">Cell envelope</location>
    </subcellularLocation>
</comment>
<dbReference type="CDD" id="cd02966">
    <property type="entry name" value="TlpA_like_family"/>
    <property type="match status" value="1"/>
</dbReference>
<feature type="chain" id="PRO_5021902807" evidence="5">
    <location>
        <begin position="22"/>
        <end position="366"/>
    </location>
</feature>
<feature type="signal peptide" evidence="5">
    <location>
        <begin position="1"/>
        <end position="21"/>
    </location>
</feature>
<dbReference type="AlphaFoldDB" id="A0A518HCW9"/>
<evidence type="ECO:0000256" key="4">
    <source>
        <dbReference type="ARBA" id="ARBA00023284"/>
    </source>
</evidence>
<name>A0A518HCW9_9BACT</name>
<keyword evidence="5" id="KW-0732">Signal</keyword>
<dbReference type="PROSITE" id="PS51257">
    <property type="entry name" value="PROKAR_LIPOPROTEIN"/>
    <property type="match status" value="1"/>
</dbReference>
<evidence type="ECO:0000256" key="5">
    <source>
        <dbReference type="SAM" id="SignalP"/>
    </source>
</evidence>
<dbReference type="GO" id="GO:0016209">
    <property type="term" value="F:antioxidant activity"/>
    <property type="evidence" value="ECO:0007669"/>
    <property type="project" value="InterPro"/>
</dbReference>
<dbReference type="Pfam" id="PF00578">
    <property type="entry name" value="AhpC-TSA"/>
    <property type="match status" value="1"/>
</dbReference>
<feature type="domain" description="Thioredoxin" evidence="6">
    <location>
        <begin position="198"/>
        <end position="362"/>
    </location>
</feature>
<dbReference type="RefSeq" id="WP_145277415.1">
    <property type="nucleotide sequence ID" value="NZ_CP036426.1"/>
</dbReference>
<evidence type="ECO:0000256" key="1">
    <source>
        <dbReference type="ARBA" id="ARBA00004196"/>
    </source>
</evidence>
<dbReference type="GO" id="GO:0017004">
    <property type="term" value="P:cytochrome complex assembly"/>
    <property type="evidence" value="ECO:0007669"/>
    <property type="project" value="UniProtKB-KW"/>
</dbReference>
<dbReference type="KEGG" id="tpla:ElP_66600"/>
<dbReference type="GO" id="GO:0030313">
    <property type="term" value="C:cell envelope"/>
    <property type="evidence" value="ECO:0007669"/>
    <property type="project" value="UniProtKB-SubCell"/>
</dbReference>
<dbReference type="InterPro" id="IPR050553">
    <property type="entry name" value="Thioredoxin_ResA/DsbE_sf"/>
</dbReference>
<dbReference type="SUPFAM" id="SSF52833">
    <property type="entry name" value="Thioredoxin-like"/>
    <property type="match status" value="1"/>
</dbReference>
<evidence type="ECO:0000313" key="8">
    <source>
        <dbReference type="Proteomes" id="UP000317835"/>
    </source>
</evidence>
<dbReference type="Proteomes" id="UP000317835">
    <property type="component" value="Chromosome"/>
</dbReference>
<evidence type="ECO:0000313" key="7">
    <source>
        <dbReference type="EMBL" id="QDV38705.1"/>
    </source>
</evidence>
<dbReference type="EMBL" id="CP036426">
    <property type="protein sequence ID" value="QDV38705.1"/>
    <property type="molecule type" value="Genomic_DNA"/>
</dbReference>
<dbReference type="InterPro" id="IPR000866">
    <property type="entry name" value="AhpC/TSA"/>
</dbReference>
<keyword evidence="2" id="KW-0201">Cytochrome c-type biogenesis</keyword>
<protein>
    <submittedName>
        <fullName evidence="7">Thiol-disulfide oxidoreductase ResA</fullName>
    </submittedName>
</protein>
<dbReference type="PANTHER" id="PTHR42852">
    <property type="entry name" value="THIOL:DISULFIDE INTERCHANGE PROTEIN DSBE"/>
    <property type="match status" value="1"/>
</dbReference>
<dbReference type="InterPro" id="IPR036249">
    <property type="entry name" value="Thioredoxin-like_sf"/>
</dbReference>
<keyword evidence="3" id="KW-1015">Disulfide bond</keyword>
<accession>A0A518HCW9</accession>
<dbReference type="PANTHER" id="PTHR42852:SF6">
    <property type="entry name" value="THIOL:DISULFIDE INTERCHANGE PROTEIN DSBE"/>
    <property type="match status" value="1"/>
</dbReference>
<evidence type="ECO:0000256" key="3">
    <source>
        <dbReference type="ARBA" id="ARBA00023157"/>
    </source>
</evidence>